<evidence type="ECO:0000313" key="1">
    <source>
        <dbReference type="EMBL" id="KJA13794.1"/>
    </source>
</evidence>
<gene>
    <name evidence="1" type="ORF">HYPSUDRAFT_49605</name>
</gene>
<evidence type="ECO:0008006" key="3">
    <source>
        <dbReference type="Google" id="ProtNLM"/>
    </source>
</evidence>
<keyword evidence="2" id="KW-1185">Reference proteome</keyword>
<proteinExistence type="predicted"/>
<dbReference type="EMBL" id="KN817713">
    <property type="protein sequence ID" value="KJA13794.1"/>
    <property type="molecule type" value="Genomic_DNA"/>
</dbReference>
<dbReference type="OMA" id="VAWHSIG"/>
<dbReference type="AlphaFoldDB" id="A0A0D2N3I1"/>
<dbReference type="SUPFAM" id="SSF52047">
    <property type="entry name" value="RNI-like"/>
    <property type="match status" value="1"/>
</dbReference>
<protein>
    <recommendedName>
        <fullName evidence="3">F-box domain-containing protein</fullName>
    </recommendedName>
</protein>
<accession>A0A0D2N3I1</accession>
<reference evidence="2" key="1">
    <citation type="submission" date="2014-04" db="EMBL/GenBank/DDBJ databases">
        <title>Evolutionary Origins and Diversification of the Mycorrhizal Mutualists.</title>
        <authorList>
            <consortium name="DOE Joint Genome Institute"/>
            <consortium name="Mycorrhizal Genomics Consortium"/>
            <person name="Kohler A."/>
            <person name="Kuo A."/>
            <person name="Nagy L.G."/>
            <person name="Floudas D."/>
            <person name="Copeland A."/>
            <person name="Barry K.W."/>
            <person name="Cichocki N."/>
            <person name="Veneault-Fourrey C."/>
            <person name="LaButti K."/>
            <person name="Lindquist E.A."/>
            <person name="Lipzen A."/>
            <person name="Lundell T."/>
            <person name="Morin E."/>
            <person name="Murat C."/>
            <person name="Riley R."/>
            <person name="Ohm R."/>
            <person name="Sun H."/>
            <person name="Tunlid A."/>
            <person name="Henrissat B."/>
            <person name="Grigoriev I.V."/>
            <person name="Hibbett D.S."/>
            <person name="Martin F."/>
        </authorList>
    </citation>
    <scope>NUCLEOTIDE SEQUENCE [LARGE SCALE GENOMIC DNA]</scope>
    <source>
        <strain evidence="2">FD-334 SS-4</strain>
    </source>
</reference>
<name>A0A0D2N3I1_HYPSF</name>
<sequence length="321" mass="35665">MESPSKLPMDVLGYIADTLGAEIDTRLIPSGIPNGHAVQALKMLCLTCKFMVAVCRRHLFAKISLSSFSSLKRVETLSEFLLSHPIIPTRYVKILYLDTSRFFSPSDYDLLQKLCGSSSLTSINISTTIRSPAYWNTMPEQKKSAFLSLFQIPTLRHLALVKIVNFPAAAFSLCCGLTNLVLHEMSNLAPPAPDNRMHRPKITTLVAWHSIGEVHNTIAALMNPTGHKKAEKIHSIIAFAHLQDASVNIETDTEGFQTCKLLEEAVRLEKLHIQAYASMKLLPGIFSSLAANPHPKLRYLKLDFGFSDGDCDNAFFNGLHR</sequence>
<organism evidence="1 2">
    <name type="scientific">Hypholoma sublateritium (strain FD-334 SS-4)</name>
    <dbReference type="NCBI Taxonomy" id="945553"/>
    <lineage>
        <taxon>Eukaryota</taxon>
        <taxon>Fungi</taxon>
        <taxon>Dikarya</taxon>
        <taxon>Basidiomycota</taxon>
        <taxon>Agaricomycotina</taxon>
        <taxon>Agaricomycetes</taxon>
        <taxon>Agaricomycetidae</taxon>
        <taxon>Agaricales</taxon>
        <taxon>Agaricineae</taxon>
        <taxon>Strophariaceae</taxon>
        <taxon>Hypholoma</taxon>
    </lineage>
</organism>
<dbReference type="Proteomes" id="UP000054270">
    <property type="component" value="Unassembled WGS sequence"/>
</dbReference>
<evidence type="ECO:0000313" key="2">
    <source>
        <dbReference type="Proteomes" id="UP000054270"/>
    </source>
</evidence>